<dbReference type="AlphaFoldDB" id="A0A0J6S3G7"/>
<evidence type="ECO:0000313" key="5">
    <source>
        <dbReference type="EMBL" id="KMO28023.1"/>
    </source>
</evidence>
<evidence type="ECO:0000259" key="4">
    <source>
        <dbReference type="Pfam" id="PF00881"/>
    </source>
</evidence>
<dbReference type="PANTHER" id="PTHR43673:SF10">
    <property type="entry name" value="NADH DEHYDROGENASE_NAD(P)H NITROREDUCTASE XCC3605-RELATED"/>
    <property type="match status" value="1"/>
</dbReference>
<reference evidence="5 6" key="1">
    <citation type="submission" date="2015-03" db="EMBL/GenBank/DDBJ databases">
        <title>Genome sequencing of Methylobacterium aquaticum DSM16371 type strain.</title>
        <authorList>
            <person name="Chaudhry V."/>
            <person name="Patil P.B."/>
        </authorList>
    </citation>
    <scope>NUCLEOTIDE SEQUENCE [LARGE SCALE GENOMIC DNA]</scope>
    <source>
        <strain evidence="5 6">DSM 16371</strain>
    </source>
</reference>
<protein>
    <submittedName>
        <fullName evidence="5">Nitroreductase</fullName>
    </submittedName>
</protein>
<sequence>MPVTTSANSRTADHPIDALFLERWSPRAFTGEAVSQADLMTMIEAARWAPSGYNSQPWRFVYGLRDTPAWEPLFGLLVPFNQGWVKNAGALVFLASNGMMNTPDGLKPSYSASFDAGTASGLFQLQAIKMGWHAHGMTGFDHERAPAALNLPPHHRVEAAFAIGRKADPATLPEEVRARETPNGRHPLSDFVFEGGFPPREA</sequence>
<accession>A0A0J6S3G7</accession>
<dbReference type="EMBL" id="LABX01000273">
    <property type="protein sequence ID" value="KMO28023.1"/>
    <property type="molecule type" value="Genomic_DNA"/>
</dbReference>
<keyword evidence="2" id="KW-0560">Oxidoreductase</keyword>
<feature type="domain" description="Nitroreductase" evidence="4">
    <location>
        <begin position="80"/>
        <end position="165"/>
    </location>
</feature>
<proteinExistence type="inferred from homology"/>
<dbReference type="Pfam" id="PF00881">
    <property type="entry name" value="Nitroreductase"/>
    <property type="match status" value="2"/>
</dbReference>
<dbReference type="GO" id="GO:0016491">
    <property type="term" value="F:oxidoreductase activity"/>
    <property type="evidence" value="ECO:0007669"/>
    <property type="project" value="UniProtKB-KW"/>
</dbReference>
<dbReference type="InterPro" id="IPR029479">
    <property type="entry name" value="Nitroreductase"/>
</dbReference>
<evidence type="ECO:0000256" key="2">
    <source>
        <dbReference type="ARBA" id="ARBA00023002"/>
    </source>
</evidence>
<evidence type="ECO:0000256" key="3">
    <source>
        <dbReference type="SAM" id="MobiDB-lite"/>
    </source>
</evidence>
<comment type="similarity">
    <text evidence="1">Belongs to the nitroreductase family.</text>
</comment>
<dbReference type="PANTHER" id="PTHR43673">
    <property type="entry name" value="NAD(P)H NITROREDUCTASE YDGI-RELATED"/>
    <property type="match status" value="1"/>
</dbReference>
<dbReference type="SUPFAM" id="SSF55469">
    <property type="entry name" value="FMN-dependent nitroreductase-like"/>
    <property type="match status" value="1"/>
</dbReference>
<dbReference type="Gene3D" id="3.40.109.10">
    <property type="entry name" value="NADH Oxidase"/>
    <property type="match status" value="1"/>
</dbReference>
<organism evidence="5 6">
    <name type="scientific">Methylobacterium aquaticum</name>
    <dbReference type="NCBI Taxonomy" id="270351"/>
    <lineage>
        <taxon>Bacteria</taxon>
        <taxon>Pseudomonadati</taxon>
        <taxon>Pseudomonadota</taxon>
        <taxon>Alphaproteobacteria</taxon>
        <taxon>Hyphomicrobiales</taxon>
        <taxon>Methylobacteriaceae</taxon>
        <taxon>Methylobacterium</taxon>
    </lineage>
</organism>
<evidence type="ECO:0000313" key="6">
    <source>
        <dbReference type="Proteomes" id="UP000035929"/>
    </source>
</evidence>
<feature type="domain" description="Nitroreductase" evidence="4">
    <location>
        <begin position="22"/>
        <end position="61"/>
    </location>
</feature>
<dbReference type="PATRIC" id="fig|270351.6.peg.4091"/>
<comment type="caution">
    <text evidence="5">The sequence shown here is derived from an EMBL/GenBank/DDBJ whole genome shotgun (WGS) entry which is preliminary data.</text>
</comment>
<evidence type="ECO:0000256" key="1">
    <source>
        <dbReference type="ARBA" id="ARBA00007118"/>
    </source>
</evidence>
<dbReference type="CDD" id="cd02138">
    <property type="entry name" value="TdsD-like"/>
    <property type="match status" value="1"/>
</dbReference>
<feature type="region of interest" description="Disordered" evidence="3">
    <location>
        <begin position="179"/>
        <end position="202"/>
    </location>
</feature>
<name>A0A0J6S3G7_9HYPH</name>
<gene>
    <name evidence="5" type="ORF">VP06_28895</name>
</gene>
<dbReference type="InterPro" id="IPR000415">
    <property type="entry name" value="Nitroreductase-like"/>
</dbReference>
<dbReference type="Proteomes" id="UP000035929">
    <property type="component" value="Unassembled WGS sequence"/>
</dbReference>